<dbReference type="InParanoid" id="F0X9F6"/>
<evidence type="ECO:0000259" key="2">
    <source>
        <dbReference type="Pfam" id="PF23566"/>
    </source>
</evidence>
<dbReference type="InterPro" id="IPR050273">
    <property type="entry name" value="GppA/Ppx_hydrolase"/>
</dbReference>
<dbReference type="OrthoDB" id="2014654at2759"/>
<gene>
    <name evidence="3" type="ORF">CMQ_3631</name>
</gene>
<dbReference type="GeneID" id="25976753"/>
<protein>
    <submittedName>
        <fullName evidence="3">Retrograde regulation protein 2</fullName>
    </submittedName>
</protein>
<dbReference type="Gene3D" id="3.30.420.150">
    <property type="entry name" value="Exopolyphosphatase. Domain 2"/>
    <property type="match status" value="1"/>
</dbReference>
<dbReference type="AlphaFoldDB" id="F0X9F6"/>
<dbReference type="eggNOG" id="ENOG502QRXN">
    <property type="taxonomic scope" value="Eukaryota"/>
</dbReference>
<keyword evidence="4" id="KW-1185">Reference proteome</keyword>
<dbReference type="InterPro" id="IPR003695">
    <property type="entry name" value="Ppx_GppA_N"/>
</dbReference>
<dbReference type="Proteomes" id="UP000007796">
    <property type="component" value="Unassembled WGS sequence"/>
</dbReference>
<dbReference type="FunCoup" id="F0X9F6">
    <property type="interactions" value="229"/>
</dbReference>
<dbReference type="PANTHER" id="PTHR30005:SF0">
    <property type="entry name" value="RETROGRADE REGULATION PROTEIN 2"/>
    <property type="match status" value="1"/>
</dbReference>
<evidence type="ECO:0000313" key="3">
    <source>
        <dbReference type="EMBL" id="EFX05562.1"/>
    </source>
</evidence>
<dbReference type="InterPro" id="IPR043129">
    <property type="entry name" value="ATPase_NBD"/>
</dbReference>
<dbReference type="HOGENOM" id="CLU_033165_0_0_1"/>
<dbReference type="EMBL" id="GL629735">
    <property type="protein sequence ID" value="EFX05562.1"/>
    <property type="molecule type" value="Genomic_DNA"/>
</dbReference>
<dbReference type="FunFam" id="3.30.420.40:FF:000191">
    <property type="entry name" value="Retrograde regulation protein 2"/>
    <property type="match status" value="1"/>
</dbReference>
<name>F0X9F6_GROCL</name>
<evidence type="ECO:0000259" key="1">
    <source>
        <dbReference type="Pfam" id="PF02541"/>
    </source>
</evidence>
<dbReference type="Pfam" id="PF02541">
    <property type="entry name" value="Ppx-GppA"/>
    <property type="match status" value="1"/>
</dbReference>
<feature type="domain" description="Ppx/GppA phosphatase N-terminal" evidence="1">
    <location>
        <begin position="54"/>
        <end position="392"/>
    </location>
</feature>
<dbReference type="Gene3D" id="3.30.420.40">
    <property type="match status" value="1"/>
</dbReference>
<dbReference type="Pfam" id="PF23566">
    <property type="entry name" value="RTG2_C"/>
    <property type="match status" value="1"/>
</dbReference>
<dbReference type="SUPFAM" id="SSF53067">
    <property type="entry name" value="Actin-like ATPase domain"/>
    <property type="match status" value="2"/>
</dbReference>
<accession>F0X9F6</accession>
<sequence length="694" mass="72527">MPTAVDIVTLDNFEDKLPKWSPDDISYLHALVDMGSNGIRFTISDLAPPYTRLLRCVYRERAGISLFDALTAKGEQPSSSDGSPQQPALSLPKDTIRDVANTLARFQRIALDFGVRPDHMAVFATEAMRRASNAAELLDSIGDKAPGLTVHVLAPEVETLFGSAGARAGFASVEGGLMLDLGGGSVQISYVDSRLGAGYETMAARTGQSMPYGAARLTRLVVESLPTETTTTATLMMTPEAKAKAESEATAAVAPALADDLTAALARLQEQFSDRAAAASAKGSSSIDVYLCGGGFRGYGSMLMHNDPVQPYPIPIMAGYTVSGALFGETQRMRHINHAEEGKIFGLSKRRRQQFGAIATVVDALITALARSHLNIRTVTFCAGGNREGALMLRLPPSIRETDPLVLLAGPSAATTAIADKLRSALPAAASSELLLSLLPIIASRIWERGGIDAASNAAASLHDAVHRDPATPGLPHHARAVLAISLWARWGGSVAPTDTKLLDGLRHLLGDGRGSKSHDAAGLADDAFWAEYVGGVAAVLALLFPAGPPSADALSSALLSVSVGKTPSGKKNAIALHVAVSSSRSIGLDLASAVEDCFGAVGKQHKKSIKLSTSPQPRAPIEDAATMDGYEYSYALLQLKLIRSEAAWPQAAGRAVLGGSRGVDDGKGGWQQSVPLILQQAGPSSASPRAPGV</sequence>
<evidence type="ECO:0000313" key="4">
    <source>
        <dbReference type="Proteomes" id="UP000007796"/>
    </source>
</evidence>
<dbReference type="PANTHER" id="PTHR30005">
    <property type="entry name" value="EXOPOLYPHOSPHATASE"/>
    <property type="match status" value="1"/>
</dbReference>
<feature type="domain" description="RTG2 C-terminal" evidence="2">
    <location>
        <begin position="414"/>
        <end position="608"/>
    </location>
</feature>
<reference evidence="3 4" key="1">
    <citation type="journal article" date="2011" name="Proc. Natl. Acad. Sci. U.S.A.">
        <title>Genome and transcriptome analyses of the mountain pine beetle-fungal symbiont Grosmannia clavigera, a lodgepole pine pathogen.</title>
        <authorList>
            <person name="DiGuistini S."/>
            <person name="Wang Y."/>
            <person name="Liao N.Y."/>
            <person name="Taylor G."/>
            <person name="Tanguay P."/>
            <person name="Feau N."/>
            <person name="Henrissat B."/>
            <person name="Chan S.K."/>
            <person name="Hesse-Orce U."/>
            <person name="Alamouti S.M."/>
            <person name="Tsui C.K.M."/>
            <person name="Docking R.T."/>
            <person name="Levasseur A."/>
            <person name="Haridas S."/>
            <person name="Robertson G."/>
            <person name="Birol I."/>
            <person name="Holt R.A."/>
            <person name="Marra M.A."/>
            <person name="Hamelin R.C."/>
            <person name="Hirst M."/>
            <person name="Jones S.J.M."/>
            <person name="Bohlmann J."/>
            <person name="Breuil C."/>
        </authorList>
    </citation>
    <scope>NUCLEOTIDE SEQUENCE [LARGE SCALE GENOMIC DNA]</scope>
    <source>
        <strain evidence="4">kw1407 / UAMH 11150</strain>
    </source>
</reference>
<organism evidence="4">
    <name type="scientific">Grosmannia clavigera (strain kw1407 / UAMH 11150)</name>
    <name type="common">Blue stain fungus</name>
    <name type="synonym">Graphiocladiella clavigera</name>
    <dbReference type="NCBI Taxonomy" id="655863"/>
    <lineage>
        <taxon>Eukaryota</taxon>
        <taxon>Fungi</taxon>
        <taxon>Dikarya</taxon>
        <taxon>Ascomycota</taxon>
        <taxon>Pezizomycotina</taxon>
        <taxon>Sordariomycetes</taxon>
        <taxon>Sordariomycetidae</taxon>
        <taxon>Ophiostomatales</taxon>
        <taxon>Ophiostomataceae</taxon>
        <taxon>Leptographium</taxon>
    </lineage>
</organism>
<dbReference type="GO" id="GO:0006357">
    <property type="term" value="P:regulation of transcription by RNA polymerase II"/>
    <property type="evidence" value="ECO:0007669"/>
    <property type="project" value="TreeGrafter"/>
</dbReference>
<dbReference type="RefSeq" id="XP_014175044.1">
    <property type="nucleotide sequence ID" value="XM_014319569.1"/>
</dbReference>
<dbReference type="InterPro" id="IPR057512">
    <property type="entry name" value="RTG2_C"/>
</dbReference>
<proteinExistence type="predicted"/>